<proteinExistence type="predicted"/>
<evidence type="ECO:0000256" key="1">
    <source>
        <dbReference type="SAM" id="MobiDB-lite"/>
    </source>
</evidence>
<organism evidence="2 3">
    <name type="scientific">Streptomyces phaeofaciens</name>
    <dbReference type="NCBI Taxonomy" id="68254"/>
    <lineage>
        <taxon>Bacteria</taxon>
        <taxon>Bacillati</taxon>
        <taxon>Actinomycetota</taxon>
        <taxon>Actinomycetes</taxon>
        <taxon>Kitasatosporales</taxon>
        <taxon>Streptomycetaceae</taxon>
        <taxon>Streptomyces</taxon>
    </lineage>
</organism>
<evidence type="ECO:0000313" key="3">
    <source>
        <dbReference type="Proteomes" id="UP000646776"/>
    </source>
</evidence>
<feature type="region of interest" description="Disordered" evidence="1">
    <location>
        <begin position="1"/>
        <end position="44"/>
    </location>
</feature>
<sequence>MSGCGEQPQAAGFREPVLANDDIDDPPLRQGLPDLRRHGEVLPERTPTRQRLRLWRRHRMPDIGDLAILASGVVSRGEFREFLVAGQGGGHGQASALSVVADQVRDLETTSSPWQAHAA</sequence>
<dbReference type="Proteomes" id="UP000646776">
    <property type="component" value="Unassembled WGS sequence"/>
</dbReference>
<gene>
    <name evidence="2" type="ORF">GCM10010226_80640</name>
</gene>
<name>A0A918M059_9ACTN</name>
<protein>
    <submittedName>
        <fullName evidence="2">Uncharacterized protein</fullName>
    </submittedName>
</protein>
<reference evidence="2" key="1">
    <citation type="journal article" date="2014" name="Int. J. Syst. Evol. Microbiol.">
        <title>Complete genome sequence of Corynebacterium casei LMG S-19264T (=DSM 44701T), isolated from a smear-ripened cheese.</title>
        <authorList>
            <consortium name="US DOE Joint Genome Institute (JGI-PGF)"/>
            <person name="Walter F."/>
            <person name="Albersmeier A."/>
            <person name="Kalinowski J."/>
            <person name="Ruckert C."/>
        </authorList>
    </citation>
    <scope>NUCLEOTIDE SEQUENCE</scope>
    <source>
        <strain evidence="2">JCM 4125</strain>
    </source>
</reference>
<dbReference type="AlphaFoldDB" id="A0A918M059"/>
<keyword evidence="3" id="KW-1185">Reference proteome</keyword>
<accession>A0A918M059</accession>
<reference evidence="2" key="2">
    <citation type="submission" date="2020-09" db="EMBL/GenBank/DDBJ databases">
        <authorList>
            <person name="Sun Q."/>
            <person name="Ohkuma M."/>
        </authorList>
    </citation>
    <scope>NUCLEOTIDE SEQUENCE</scope>
    <source>
        <strain evidence="2">JCM 4125</strain>
    </source>
</reference>
<dbReference type="EMBL" id="BMSA01000037">
    <property type="protein sequence ID" value="GGT90324.1"/>
    <property type="molecule type" value="Genomic_DNA"/>
</dbReference>
<comment type="caution">
    <text evidence="2">The sequence shown here is derived from an EMBL/GenBank/DDBJ whole genome shotgun (WGS) entry which is preliminary data.</text>
</comment>
<evidence type="ECO:0000313" key="2">
    <source>
        <dbReference type="EMBL" id="GGT90324.1"/>
    </source>
</evidence>
<feature type="compositionally biased region" description="Basic and acidic residues" evidence="1">
    <location>
        <begin position="34"/>
        <end position="44"/>
    </location>
</feature>